<dbReference type="InterPro" id="IPR016024">
    <property type="entry name" value="ARM-type_fold"/>
</dbReference>
<dbReference type="AlphaFoldDB" id="A0A2Z6LN97"/>
<name>A0A2Z6LN97_TRISU</name>
<keyword evidence="3" id="KW-0963">Cytoplasm</keyword>
<keyword evidence="8" id="KW-1185">Reference proteome</keyword>
<dbReference type="OrthoDB" id="10263328at2759"/>
<dbReference type="PROSITE" id="PS50166">
    <property type="entry name" value="IMPORTIN_B_NT"/>
    <property type="match status" value="1"/>
</dbReference>
<keyword evidence="2" id="KW-0813">Transport</keyword>
<dbReference type="InterPro" id="IPR040122">
    <property type="entry name" value="Importin_beta"/>
</dbReference>
<dbReference type="PANTHER" id="PTHR10527">
    <property type="entry name" value="IMPORTIN BETA"/>
    <property type="match status" value="1"/>
</dbReference>
<evidence type="ECO:0000313" key="8">
    <source>
        <dbReference type="Proteomes" id="UP000242715"/>
    </source>
</evidence>
<reference evidence="8" key="1">
    <citation type="journal article" date="2017" name="Front. Plant Sci.">
        <title>Climate Clever Clovers: New Paradigm to Reduce the Environmental Footprint of Ruminants by Breeding Low Methanogenic Forages Utilizing Haplotype Variation.</title>
        <authorList>
            <person name="Kaur P."/>
            <person name="Appels R."/>
            <person name="Bayer P.E."/>
            <person name="Keeble-Gagnere G."/>
            <person name="Wang J."/>
            <person name="Hirakawa H."/>
            <person name="Shirasawa K."/>
            <person name="Vercoe P."/>
            <person name="Stefanova K."/>
            <person name="Durmic Z."/>
            <person name="Nichols P."/>
            <person name="Revell C."/>
            <person name="Isobe S.N."/>
            <person name="Edwards D."/>
            <person name="Erskine W."/>
        </authorList>
    </citation>
    <scope>NUCLEOTIDE SEQUENCE [LARGE SCALE GENOMIC DNA]</scope>
    <source>
        <strain evidence="8">cv. Daliak</strain>
    </source>
</reference>
<dbReference type="Pfam" id="PF03810">
    <property type="entry name" value="IBN_N"/>
    <property type="match status" value="1"/>
</dbReference>
<comment type="subcellular location">
    <subcellularLocation>
        <location evidence="1">Cytoplasm</location>
    </subcellularLocation>
</comment>
<dbReference type="GO" id="GO:0005737">
    <property type="term" value="C:cytoplasm"/>
    <property type="evidence" value="ECO:0007669"/>
    <property type="project" value="UniProtKB-SubCell"/>
</dbReference>
<dbReference type="Proteomes" id="UP000242715">
    <property type="component" value="Unassembled WGS sequence"/>
</dbReference>
<evidence type="ECO:0000256" key="3">
    <source>
        <dbReference type="ARBA" id="ARBA00022490"/>
    </source>
</evidence>
<dbReference type="GO" id="GO:0031267">
    <property type="term" value="F:small GTPase binding"/>
    <property type="evidence" value="ECO:0007669"/>
    <property type="project" value="InterPro"/>
</dbReference>
<evidence type="ECO:0000256" key="2">
    <source>
        <dbReference type="ARBA" id="ARBA00022448"/>
    </source>
</evidence>
<keyword evidence="5" id="KW-0653">Protein transport</keyword>
<proteinExistence type="predicted"/>
<protein>
    <recommendedName>
        <fullName evidence="6">Importin N-terminal domain-containing protein</fullName>
    </recommendedName>
</protein>
<dbReference type="Gene3D" id="1.25.10.10">
    <property type="entry name" value="Leucine-rich Repeat Variant"/>
    <property type="match status" value="1"/>
</dbReference>
<dbReference type="EMBL" id="DF973172">
    <property type="protein sequence ID" value="GAU17482.1"/>
    <property type="molecule type" value="Genomic_DNA"/>
</dbReference>
<feature type="domain" description="Importin N-terminal" evidence="6">
    <location>
        <begin position="14"/>
        <end position="79"/>
    </location>
</feature>
<dbReference type="InterPro" id="IPR001494">
    <property type="entry name" value="Importin-beta_N"/>
</dbReference>
<dbReference type="SUPFAM" id="SSF48371">
    <property type="entry name" value="ARM repeat"/>
    <property type="match status" value="1"/>
</dbReference>
<accession>A0A2Z6LN97</accession>
<evidence type="ECO:0000256" key="5">
    <source>
        <dbReference type="ARBA" id="ARBA00022927"/>
    </source>
</evidence>
<keyword evidence="4" id="KW-0677">Repeat</keyword>
<evidence type="ECO:0000259" key="6">
    <source>
        <dbReference type="PROSITE" id="PS50166"/>
    </source>
</evidence>
<evidence type="ECO:0000256" key="1">
    <source>
        <dbReference type="ARBA" id="ARBA00004496"/>
    </source>
</evidence>
<gene>
    <name evidence="7" type="ORF">TSUD_340250</name>
</gene>
<dbReference type="GO" id="GO:0006606">
    <property type="term" value="P:protein import into nucleus"/>
    <property type="evidence" value="ECO:0007669"/>
    <property type="project" value="InterPro"/>
</dbReference>
<evidence type="ECO:0000313" key="7">
    <source>
        <dbReference type="EMBL" id="GAU17482.1"/>
    </source>
</evidence>
<dbReference type="InterPro" id="IPR011989">
    <property type="entry name" value="ARM-like"/>
</dbReference>
<sequence length="150" mass="16742">MPKHILDGAVRKEAENNLNQFQKQNLPSFLFSLAEKLSNDEKPPESRRRLAGKILKNDLAMDPTFKAQIKASLLRTLSSPYPYARSTASQIIAKVAGIELPHKQWPELIGSLLSNVHQLPSSTKQATLETLGYICQEVSPDVLDQDHVNI</sequence>
<organism evidence="7 8">
    <name type="scientific">Trifolium subterraneum</name>
    <name type="common">Subterranean clover</name>
    <dbReference type="NCBI Taxonomy" id="3900"/>
    <lineage>
        <taxon>Eukaryota</taxon>
        <taxon>Viridiplantae</taxon>
        <taxon>Streptophyta</taxon>
        <taxon>Embryophyta</taxon>
        <taxon>Tracheophyta</taxon>
        <taxon>Spermatophyta</taxon>
        <taxon>Magnoliopsida</taxon>
        <taxon>eudicotyledons</taxon>
        <taxon>Gunneridae</taxon>
        <taxon>Pentapetalae</taxon>
        <taxon>rosids</taxon>
        <taxon>fabids</taxon>
        <taxon>Fabales</taxon>
        <taxon>Fabaceae</taxon>
        <taxon>Papilionoideae</taxon>
        <taxon>50 kb inversion clade</taxon>
        <taxon>NPAAA clade</taxon>
        <taxon>Hologalegina</taxon>
        <taxon>IRL clade</taxon>
        <taxon>Trifolieae</taxon>
        <taxon>Trifolium</taxon>
    </lineage>
</organism>
<evidence type="ECO:0000256" key="4">
    <source>
        <dbReference type="ARBA" id="ARBA00022737"/>
    </source>
</evidence>